<dbReference type="RefSeq" id="XP_002290636.1">
    <property type="nucleotide sequence ID" value="XM_002290600.1"/>
</dbReference>
<evidence type="ECO:0000256" key="4">
    <source>
        <dbReference type="ARBA" id="ARBA00022692"/>
    </source>
</evidence>
<sequence length="472" mass="52558">MSNLANVHSCGLNEVILFLLAIIFGTGCSICSKTMMSLHGTNGLIDEETGKEQIELFQKPLFQTFGMFVGMCFGLVMHWVVLAFRIPFPGYDFGENGAEEGDVEIPTEHTKLTAKMGAKDPTPSDGIDSASKDIPVWMYFFLAIPAVFDLAATALCMMGLQYLDVSIYQMLRGSGIIFVALMKQHVLKEHLHKFHWVGVFFNVVSVVIVGATALLASGGEGGSTGNVTSAQTLMGVLLMMAGAFVQAVQFVFEEHVMKMDIPAPPLLLIGMEGFWGTVLSITVMYPLGYFLPGSDHGSYEDPFNTWAMLMNSRNIQIAFVIYFFTIFFYNLFAVLVTFELSSVWHAILDNFRPITVWITDLFIYYYISPSFGEVWTPYSYLQIAGMGVLLYGTAVYNAPNAGCILLEGQWWGFGIDLSDEYEAIREEQEEAEIEAKWEAKRQEFKVRTHSSFTSPRISVHTQALRGIGANHN</sequence>
<dbReference type="GO" id="GO:0016020">
    <property type="term" value="C:membrane"/>
    <property type="evidence" value="ECO:0000318"/>
    <property type="project" value="GO_Central"/>
</dbReference>
<protein>
    <recommendedName>
        <fullName evidence="10">EamA domain-containing protein</fullName>
    </recommendedName>
</protein>
<evidence type="ECO:0000313" key="9">
    <source>
        <dbReference type="Proteomes" id="UP000001449"/>
    </source>
</evidence>
<evidence type="ECO:0000256" key="5">
    <source>
        <dbReference type="ARBA" id="ARBA00022989"/>
    </source>
</evidence>
<dbReference type="Gene3D" id="1.10.3730.20">
    <property type="match status" value="1"/>
</dbReference>
<feature type="transmembrane region" description="Helical" evidence="7">
    <location>
        <begin position="350"/>
        <end position="367"/>
    </location>
</feature>
<dbReference type="InParanoid" id="B8C2I1"/>
<feature type="transmembrane region" description="Helical" evidence="7">
    <location>
        <begin position="12"/>
        <end position="36"/>
    </location>
</feature>
<dbReference type="PANTHER" id="PTHR13146:SF3">
    <property type="entry name" value="EAMA DOMAIN-CONTAINING PROTEIN"/>
    <property type="match status" value="1"/>
</dbReference>
<feature type="transmembrane region" description="Helical" evidence="7">
    <location>
        <begin position="315"/>
        <end position="338"/>
    </location>
</feature>
<proteinExistence type="inferred from homology"/>
<evidence type="ECO:0008006" key="10">
    <source>
        <dbReference type="Google" id="ProtNLM"/>
    </source>
</evidence>
<dbReference type="Pfam" id="PF06027">
    <property type="entry name" value="SLC35F"/>
    <property type="match status" value="1"/>
</dbReference>
<evidence type="ECO:0000256" key="2">
    <source>
        <dbReference type="ARBA" id="ARBA00007863"/>
    </source>
</evidence>
<organism evidence="8 9">
    <name type="scientific">Thalassiosira pseudonana</name>
    <name type="common">Marine diatom</name>
    <name type="synonym">Cyclotella nana</name>
    <dbReference type="NCBI Taxonomy" id="35128"/>
    <lineage>
        <taxon>Eukaryota</taxon>
        <taxon>Sar</taxon>
        <taxon>Stramenopiles</taxon>
        <taxon>Ochrophyta</taxon>
        <taxon>Bacillariophyta</taxon>
        <taxon>Coscinodiscophyceae</taxon>
        <taxon>Thalassiosirophycidae</taxon>
        <taxon>Thalassiosirales</taxon>
        <taxon>Thalassiosiraceae</taxon>
        <taxon>Thalassiosira</taxon>
    </lineage>
</organism>
<evidence type="ECO:0000256" key="7">
    <source>
        <dbReference type="SAM" id="Phobius"/>
    </source>
</evidence>
<dbReference type="GO" id="GO:0022857">
    <property type="term" value="F:transmembrane transporter activity"/>
    <property type="evidence" value="ECO:0007669"/>
    <property type="project" value="InterPro"/>
</dbReference>
<feature type="transmembrane region" description="Helical" evidence="7">
    <location>
        <begin position="194"/>
        <end position="218"/>
    </location>
</feature>
<feature type="transmembrane region" description="Helical" evidence="7">
    <location>
        <begin position="273"/>
        <end position="291"/>
    </location>
</feature>
<gene>
    <name evidence="8" type="ORF">THAPSDRAFT_55</name>
</gene>
<dbReference type="PANTHER" id="PTHR13146">
    <property type="match status" value="1"/>
</dbReference>
<reference evidence="8 9" key="2">
    <citation type="journal article" date="2008" name="Nature">
        <title>The Phaeodactylum genome reveals the evolutionary history of diatom genomes.</title>
        <authorList>
            <person name="Bowler C."/>
            <person name="Allen A.E."/>
            <person name="Badger J.H."/>
            <person name="Grimwood J."/>
            <person name="Jabbari K."/>
            <person name="Kuo A."/>
            <person name="Maheswari U."/>
            <person name="Martens C."/>
            <person name="Maumus F."/>
            <person name="Otillar R.P."/>
            <person name="Rayko E."/>
            <person name="Salamov A."/>
            <person name="Vandepoele K."/>
            <person name="Beszteri B."/>
            <person name="Gruber A."/>
            <person name="Heijde M."/>
            <person name="Katinka M."/>
            <person name="Mock T."/>
            <person name="Valentin K."/>
            <person name="Verret F."/>
            <person name="Berges J.A."/>
            <person name="Brownlee C."/>
            <person name="Cadoret J.P."/>
            <person name="Chiovitti A."/>
            <person name="Choi C.J."/>
            <person name="Coesel S."/>
            <person name="De Martino A."/>
            <person name="Detter J.C."/>
            <person name="Durkin C."/>
            <person name="Falciatore A."/>
            <person name="Fournet J."/>
            <person name="Haruta M."/>
            <person name="Huysman M.J."/>
            <person name="Jenkins B.D."/>
            <person name="Jiroutova K."/>
            <person name="Jorgensen R.E."/>
            <person name="Joubert Y."/>
            <person name="Kaplan A."/>
            <person name="Kroger N."/>
            <person name="Kroth P.G."/>
            <person name="La Roche J."/>
            <person name="Lindquist E."/>
            <person name="Lommer M."/>
            <person name="Martin-Jezequel V."/>
            <person name="Lopez P.J."/>
            <person name="Lucas S."/>
            <person name="Mangogna M."/>
            <person name="McGinnis K."/>
            <person name="Medlin L.K."/>
            <person name="Montsant A."/>
            <person name="Oudot-Le Secq M.P."/>
            <person name="Napoli C."/>
            <person name="Obornik M."/>
            <person name="Parker M.S."/>
            <person name="Petit J.L."/>
            <person name="Porcel B.M."/>
            <person name="Poulsen N."/>
            <person name="Robison M."/>
            <person name="Rychlewski L."/>
            <person name="Rynearson T.A."/>
            <person name="Schmutz J."/>
            <person name="Shapiro H."/>
            <person name="Siaut M."/>
            <person name="Stanley M."/>
            <person name="Sussman M.R."/>
            <person name="Taylor A.R."/>
            <person name="Vardi A."/>
            <person name="von Dassow P."/>
            <person name="Vyverman W."/>
            <person name="Willis A."/>
            <person name="Wyrwicz L.S."/>
            <person name="Rokhsar D.S."/>
            <person name="Weissenbach J."/>
            <person name="Armbrust E.V."/>
            <person name="Green B.R."/>
            <person name="Van de Peer Y."/>
            <person name="Grigoriev I.V."/>
        </authorList>
    </citation>
    <scope>NUCLEOTIDE SEQUENCE [LARGE SCALE GENOMIC DNA]</scope>
    <source>
        <strain evidence="8 9">CCMP1335</strain>
    </source>
</reference>
<evidence type="ECO:0000256" key="3">
    <source>
        <dbReference type="ARBA" id="ARBA00022448"/>
    </source>
</evidence>
<dbReference type="InterPro" id="IPR037185">
    <property type="entry name" value="EmrE-like"/>
</dbReference>
<dbReference type="HOGENOM" id="CLU_025028_1_1_1"/>
<evidence type="ECO:0000313" key="8">
    <source>
        <dbReference type="EMBL" id="EED92388.1"/>
    </source>
</evidence>
<comment type="similarity">
    <text evidence="2">Belongs to the SLC35F solute transporter family.</text>
</comment>
<dbReference type="SUPFAM" id="SSF103481">
    <property type="entry name" value="Multidrug resistance efflux transporter EmrE"/>
    <property type="match status" value="1"/>
</dbReference>
<evidence type="ECO:0000256" key="6">
    <source>
        <dbReference type="ARBA" id="ARBA00023136"/>
    </source>
</evidence>
<keyword evidence="9" id="KW-1185">Reference proteome</keyword>
<keyword evidence="5 7" id="KW-1133">Transmembrane helix</keyword>
<dbReference type="EMBL" id="CM000642">
    <property type="protein sequence ID" value="EED92388.1"/>
    <property type="molecule type" value="Genomic_DNA"/>
</dbReference>
<keyword evidence="4 7" id="KW-0812">Transmembrane</keyword>
<reference evidence="8 9" key="1">
    <citation type="journal article" date="2004" name="Science">
        <title>The genome of the diatom Thalassiosira pseudonana: ecology, evolution, and metabolism.</title>
        <authorList>
            <person name="Armbrust E.V."/>
            <person name="Berges J.A."/>
            <person name="Bowler C."/>
            <person name="Green B.R."/>
            <person name="Martinez D."/>
            <person name="Putnam N.H."/>
            <person name="Zhou S."/>
            <person name="Allen A.E."/>
            <person name="Apt K.E."/>
            <person name="Bechner M."/>
            <person name="Brzezinski M.A."/>
            <person name="Chaal B.K."/>
            <person name="Chiovitti A."/>
            <person name="Davis A.K."/>
            <person name="Demarest M.S."/>
            <person name="Detter J.C."/>
            <person name="Glavina T."/>
            <person name="Goodstein D."/>
            <person name="Hadi M.Z."/>
            <person name="Hellsten U."/>
            <person name="Hildebrand M."/>
            <person name="Jenkins B.D."/>
            <person name="Jurka J."/>
            <person name="Kapitonov V.V."/>
            <person name="Kroger N."/>
            <person name="Lau W.W."/>
            <person name="Lane T.W."/>
            <person name="Larimer F.W."/>
            <person name="Lippmeier J.C."/>
            <person name="Lucas S."/>
            <person name="Medina M."/>
            <person name="Montsant A."/>
            <person name="Obornik M."/>
            <person name="Parker M.S."/>
            <person name="Palenik B."/>
            <person name="Pazour G.J."/>
            <person name="Richardson P.M."/>
            <person name="Rynearson T.A."/>
            <person name="Saito M.A."/>
            <person name="Schwartz D.C."/>
            <person name="Thamatrakoln K."/>
            <person name="Valentin K."/>
            <person name="Vardi A."/>
            <person name="Wilkerson F.P."/>
            <person name="Rokhsar D.S."/>
        </authorList>
    </citation>
    <scope>NUCLEOTIDE SEQUENCE [LARGE SCALE GENOMIC DNA]</scope>
    <source>
        <strain evidence="8 9">CCMP1335</strain>
    </source>
</reference>
<name>B8C2I1_THAPS</name>
<keyword evidence="6 7" id="KW-0472">Membrane</keyword>
<dbReference type="Proteomes" id="UP000001449">
    <property type="component" value="Chromosome 5"/>
</dbReference>
<dbReference type="PaxDb" id="35128-Thaps55"/>
<dbReference type="GeneID" id="7449594"/>
<dbReference type="AlphaFoldDB" id="B8C2I1"/>
<dbReference type="OMA" id="HGANEDF"/>
<feature type="transmembrane region" description="Helical" evidence="7">
    <location>
        <begin position="65"/>
        <end position="84"/>
    </location>
</feature>
<feature type="transmembrane region" description="Helical" evidence="7">
    <location>
        <begin position="136"/>
        <end position="160"/>
    </location>
</feature>
<dbReference type="InterPro" id="IPR009262">
    <property type="entry name" value="SLC35_F1/F2/F6"/>
</dbReference>
<feature type="transmembrane region" description="Helical" evidence="7">
    <location>
        <begin position="230"/>
        <end position="252"/>
    </location>
</feature>
<dbReference type="eggNOG" id="KOG3912">
    <property type="taxonomic scope" value="Eukaryota"/>
</dbReference>
<evidence type="ECO:0000256" key="1">
    <source>
        <dbReference type="ARBA" id="ARBA00004141"/>
    </source>
</evidence>
<feature type="transmembrane region" description="Helical" evidence="7">
    <location>
        <begin position="379"/>
        <end position="398"/>
    </location>
</feature>
<dbReference type="KEGG" id="tps:THAPSDRAFT_55"/>
<comment type="subcellular location">
    <subcellularLocation>
        <location evidence="1">Membrane</location>
        <topology evidence="1">Multi-pass membrane protein</topology>
    </subcellularLocation>
</comment>
<keyword evidence="3" id="KW-0813">Transport</keyword>
<accession>B8C2I1</accession>